<dbReference type="OrthoDB" id="10428050at2759"/>
<sequence>MDEYGHDSGQPRFGRLRLGDMDEADSNFDRDDGTMDTATEPIWLDFDGENPQRAHEEPYSSAHPSQDPSVVSSSPGSSSQTERRQHLSVDNIDWPAEETIAESLSRPLSLVPYGERIYRSKGQST</sequence>
<evidence type="ECO:0000313" key="2">
    <source>
        <dbReference type="EMBL" id="PBK98127.1"/>
    </source>
</evidence>
<keyword evidence="3" id="KW-1185">Reference proteome</keyword>
<organism evidence="2 3">
    <name type="scientific">Armillaria gallica</name>
    <name type="common">Bulbous honey fungus</name>
    <name type="synonym">Armillaria bulbosa</name>
    <dbReference type="NCBI Taxonomy" id="47427"/>
    <lineage>
        <taxon>Eukaryota</taxon>
        <taxon>Fungi</taxon>
        <taxon>Dikarya</taxon>
        <taxon>Basidiomycota</taxon>
        <taxon>Agaricomycotina</taxon>
        <taxon>Agaricomycetes</taxon>
        <taxon>Agaricomycetidae</taxon>
        <taxon>Agaricales</taxon>
        <taxon>Marasmiineae</taxon>
        <taxon>Physalacriaceae</taxon>
        <taxon>Armillaria</taxon>
    </lineage>
</organism>
<evidence type="ECO:0000313" key="3">
    <source>
        <dbReference type="Proteomes" id="UP000217790"/>
    </source>
</evidence>
<dbReference type="InParanoid" id="A0A2H3E9T7"/>
<reference evidence="3" key="1">
    <citation type="journal article" date="2017" name="Nat. Ecol. Evol.">
        <title>Genome expansion and lineage-specific genetic innovations in the forest pathogenic fungi Armillaria.</title>
        <authorList>
            <person name="Sipos G."/>
            <person name="Prasanna A.N."/>
            <person name="Walter M.C."/>
            <person name="O'Connor E."/>
            <person name="Balint B."/>
            <person name="Krizsan K."/>
            <person name="Kiss B."/>
            <person name="Hess J."/>
            <person name="Varga T."/>
            <person name="Slot J."/>
            <person name="Riley R."/>
            <person name="Boka B."/>
            <person name="Rigling D."/>
            <person name="Barry K."/>
            <person name="Lee J."/>
            <person name="Mihaltcheva S."/>
            <person name="LaButti K."/>
            <person name="Lipzen A."/>
            <person name="Waldron R."/>
            <person name="Moloney N.M."/>
            <person name="Sperisen C."/>
            <person name="Kredics L."/>
            <person name="Vagvoelgyi C."/>
            <person name="Patrignani A."/>
            <person name="Fitzpatrick D."/>
            <person name="Nagy I."/>
            <person name="Doyle S."/>
            <person name="Anderson J.B."/>
            <person name="Grigoriev I.V."/>
            <person name="Gueldener U."/>
            <person name="Muensterkoetter M."/>
            <person name="Nagy L.G."/>
        </authorList>
    </citation>
    <scope>NUCLEOTIDE SEQUENCE [LARGE SCALE GENOMIC DNA]</scope>
    <source>
        <strain evidence="3">Ar21-2</strain>
    </source>
</reference>
<feature type="region of interest" description="Disordered" evidence="1">
    <location>
        <begin position="1"/>
        <end position="92"/>
    </location>
</feature>
<feature type="compositionally biased region" description="Low complexity" evidence="1">
    <location>
        <begin position="64"/>
        <end position="80"/>
    </location>
</feature>
<protein>
    <submittedName>
        <fullName evidence="2">Uncharacterized protein</fullName>
    </submittedName>
</protein>
<gene>
    <name evidence="2" type="ORF">ARMGADRAFT_1074999</name>
</gene>
<dbReference type="AlphaFoldDB" id="A0A2H3E9T7"/>
<dbReference type="EMBL" id="KZ293648">
    <property type="protein sequence ID" value="PBK98127.1"/>
    <property type="molecule type" value="Genomic_DNA"/>
</dbReference>
<name>A0A2H3E9T7_ARMGA</name>
<evidence type="ECO:0000256" key="1">
    <source>
        <dbReference type="SAM" id="MobiDB-lite"/>
    </source>
</evidence>
<accession>A0A2H3E9T7</accession>
<proteinExistence type="predicted"/>
<dbReference type="Proteomes" id="UP000217790">
    <property type="component" value="Unassembled WGS sequence"/>
</dbReference>